<dbReference type="PANTHER" id="PTHR10822:SF29">
    <property type="entry name" value="DIVISION ABNORMALLY DELAYED PROTEIN"/>
    <property type="match status" value="1"/>
</dbReference>
<evidence type="ECO:0000256" key="8">
    <source>
        <dbReference type="ARBA" id="ARBA00023180"/>
    </source>
</evidence>
<dbReference type="GO" id="GO:0090263">
    <property type="term" value="P:positive regulation of canonical Wnt signaling pathway"/>
    <property type="evidence" value="ECO:0007669"/>
    <property type="project" value="TreeGrafter"/>
</dbReference>
<dbReference type="GO" id="GO:0016477">
    <property type="term" value="P:cell migration"/>
    <property type="evidence" value="ECO:0007669"/>
    <property type="project" value="TreeGrafter"/>
</dbReference>
<organism evidence="14 15">
    <name type="scientific">Trichobilharzia regenti</name>
    <name type="common">Nasal bird schistosome</name>
    <dbReference type="NCBI Taxonomy" id="157069"/>
    <lineage>
        <taxon>Eukaryota</taxon>
        <taxon>Metazoa</taxon>
        <taxon>Spiralia</taxon>
        <taxon>Lophotrochozoa</taxon>
        <taxon>Platyhelminthes</taxon>
        <taxon>Trematoda</taxon>
        <taxon>Digenea</taxon>
        <taxon>Strigeidida</taxon>
        <taxon>Schistosomatoidea</taxon>
        <taxon>Schistosomatidae</taxon>
        <taxon>Trichobilharzia</taxon>
    </lineage>
</organism>
<dbReference type="PANTHER" id="PTHR10822">
    <property type="entry name" value="GLYPICAN"/>
    <property type="match status" value="1"/>
</dbReference>
<evidence type="ECO:0000256" key="9">
    <source>
        <dbReference type="ARBA" id="ARBA00023207"/>
    </source>
</evidence>
<evidence type="ECO:0000256" key="7">
    <source>
        <dbReference type="ARBA" id="ARBA00023136"/>
    </source>
</evidence>
<dbReference type="GO" id="GO:0005886">
    <property type="term" value="C:plasma membrane"/>
    <property type="evidence" value="ECO:0007669"/>
    <property type="project" value="UniProtKB-SubCell"/>
</dbReference>
<evidence type="ECO:0000256" key="1">
    <source>
        <dbReference type="ARBA" id="ARBA00004609"/>
    </source>
</evidence>
<evidence type="ECO:0000313" key="14">
    <source>
        <dbReference type="Proteomes" id="UP000050795"/>
    </source>
</evidence>
<name>A0AA85JDR8_TRIRE</name>
<keyword evidence="6" id="KW-0654">Proteoglycan</keyword>
<dbReference type="Pfam" id="PF01153">
    <property type="entry name" value="Glypican"/>
    <property type="match status" value="1"/>
</dbReference>
<keyword evidence="7" id="KW-0472">Membrane</keyword>
<dbReference type="GO" id="GO:1905475">
    <property type="term" value="P:regulation of protein localization to membrane"/>
    <property type="evidence" value="ECO:0007669"/>
    <property type="project" value="TreeGrafter"/>
</dbReference>
<dbReference type="AlphaFoldDB" id="A0AA85JDR8"/>
<evidence type="ECO:0000256" key="12">
    <source>
        <dbReference type="SAM" id="MobiDB-lite"/>
    </source>
</evidence>
<keyword evidence="14" id="KW-1185">Reference proteome</keyword>
<evidence type="ECO:0000256" key="6">
    <source>
        <dbReference type="ARBA" id="ARBA00022974"/>
    </source>
</evidence>
<dbReference type="GO" id="GO:0005576">
    <property type="term" value="C:extracellular region"/>
    <property type="evidence" value="ECO:0007669"/>
    <property type="project" value="TreeGrafter"/>
</dbReference>
<dbReference type="GO" id="GO:0098552">
    <property type="term" value="C:side of membrane"/>
    <property type="evidence" value="ECO:0007669"/>
    <property type="project" value="UniProtKB-KW"/>
</dbReference>
<keyword evidence="9" id="KW-0357">Heparan sulfate</keyword>
<evidence type="ECO:0000256" key="10">
    <source>
        <dbReference type="ARBA" id="ARBA00023288"/>
    </source>
</evidence>
<dbReference type="Proteomes" id="UP000050795">
    <property type="component" value="Unassembled WGS sequence"/>
</dbReference>
<reference evidence="14" key="1">
    <citation type="submission" date="2022-06" db="EMBL/GenBank/DDBJ databases">
        <authorList>
            <person name="Berger JAMES D."/>
            <person name="Berger JAMES D."/>
        </authorList>
    </citation>
    <scope>NUCLEOTIDE SEQUENCE [LARGE SCALE GENOMIC DNA]</scope>
</reference>
<comment type="subcellular location">
    <subcellularLocation>
        <location evidence="1">Cell membrane</location>
        <topology evidence="1">Lipid-anchor</topology>
        <topology evidence="1">GPI-anchor</topology>
    </subcellularLocation>
</comment>
<evidence type="ECO:0000256" key="5">
    <source>
        <dbReference type="ARBA" id="ARBA00022729"/>
    </source>
</evidence>
<feature type="chain" id="PRO_5041664612" evidence="13">
    <location>
        <begin position="20"/>
        <end position="658"/>
    </location>
</feature>
<dbReference type="WBParaSite" id="TREG1_16060.1">
    <property type="protein sequence ID" value="TREG1_16060.1"/>
    <property type="gene ID" value="TREG1_16060"/>
</dbReference>
<evidence type="ECO:0000256" key="2">
    <source>
        <dbReference type="ARBA" id="ARBA00010260"/>
    </source>
</evidence>
<evidence type="ECO:0000256" key="4">
    <source>
        <dbReference type="ARBA" id="ARBA00022622"/>
    </source>
</evidence>
<sequence>MYFFLSLLFLAKEVRHIHGSMIDETELPSVSNLNSPNICKVLFVNTNATTGYRAAFQEIGQHKFLEEMIAFTNDFPANLIRFNKDILSEYFRLDGLLDTEIHSCALMFYQRLGELYEVSPSDVSFEIVDQYLQELTICILKFGTRYQTFVYSTPELRRCFRLNDLASHSLDIFGDLSVKWFGKLSPGLTWYLNLRRRLELTEVSLNSGPGRSCQKAMTDLKVGCEKIKECFASNSKQQCVSVCNGYCVNIIRGCLAPSLFSSSEQSTALTEESMWSYKNSLNISALFASLNATTIYNLIRKGIHEVKENIASIKIKLEQFCGKSRSRTLKQSSDLSNGLYHNGSEKNRLEFIRDVNPNHATYSRLTNFITEATNNFSFFFHHRGNIRRYMDNTELLYCPKLSEKQCWNGSTFGRYTKKVPEFTINGQLNNPEVKVTGGEIRLQTSQERNTGRKQPSTDNLFHKVNPRNRSVSPSIDIELNYSEIKNQFDEESSGLHPQFSTTDLEIPRVEQFIAGSQEPKVIANVDHTSDDSASESLPDNIVVQGCFADDEDCELNFSDSPIDNDANNIQYNLFRKNDSQKQSLKLLEGLNGDGLYEGRKSKPMEKPETIAKQSINSSAVSRSSALRLRHNTGPMNKTFYRLIKFLGIFLSLTFSMHT</sequence>
<comment type="similarity">
    <text evidence="2 11">Belongs to the glypican family.</text>
</comment>
<keyword evidence="4" id="KW-0336">GPI-anchor</keyword>
<keyword evidence="10" id="KW-0449">Lipoprotein</keyword>
<evidence type="ECO:0000256" key="3">
    <source>
        <dbReference type="ARBA" id="ARBA00022475"/>
    </source>
</evidence>
<feature type="region of interest" description="Disordered" evidence="12">
    <location>
        <begin position="445"/>
        <end position="467"/>
    </location>
</feature>
<protein>
    <submittedName>
        <fullName evidence="15">Uncharacterized protein</fullName>
    </submittedName>
</protein>
<reference evidence="15" key="2">
    <citation type="submission" date="2023-11" db="UniProtKB">
        <authorList>
            <consortium name="WormBaseParasite"/>
        </authorList>
    </citation>
    <scope>IDENTIFICATION</scope>
</reference>
<dbReference type="GO" id="GO:0009986">
    <property type="term" value="C:cell surface"/>
    <property type="evidence" value="ECO:0007669"/>
    <property type="project" value="TreeGrafter"/>
</dbReference>
<evidence type="ECO:0000313" key="15">
    <source>
        <dbReference type="WBParaSite" id="TREG1_16060.1"/>
    </source>
</evidence>
<feature type="signal peptide" evidence="13">
    <location>
        <begin position="1"/>
        <end position="19"/>
    </location>
</feature>
<evidence type="ECO:0000256" key="13">
    <source>
        <dbReference type="SAM" id="SignalP"/>
    </source>
</evidence>
<keyword evidence="8" id="KW-0325">Glycoprotein</keyword>
<feature type="compositionally biased region" description="Polar residues" evidence="12">
    <location>
        <begin position="445"/>
        <end position="459"/>
    </location>
</feature>
<proteinExistence type="inferred from homology"/>
<dbReference type="InterPro" id="IPR001863">
    <property type="entry name" value="Glypican"/>
</dbReference>
<accession>A0AA85JDR8</accession>
<keyword evidence="5 13" id="KW-0732">Signal</keyword>
<keyword evidence="3" id="KW-1003">Cell membrane</keyword>
<evidence type="ECO:0000256" key="11">
    <source>
        <dbReference type="RuleBase" id="RU003518"/>
    </source>
</evidence>